<dbReference type="EMBL" id="CP133568">
    <property type="protein sequence ID" value="WMT03156.1"/>
    <property type="molecule type" value="Genomic_DNA"/>
</dbReference>
<keyword evidence="1" id="KW-1133">Transmembrane helix</keyword>
<feature type="transmembrane region" description="Helical" evidence="1">
    <location>
        <begin position="38"/>
        <end position="62"/>
    </location>
</feature>
<evidence type="ECO:0000256" key="1">
    <source>
        <dbReference type="SAM" id="Phobius"/>
    </source>
</evidence>
<name>A0ABY9P826_9GAMM</name>
<feature type="transmembrane region" description="Helical" evidence="1">
    <location>
        <begin position="74"/>
        <end position="94"/>
    </location>
</feature>
<gene>
    <name evidence="2" type="ORF">RDV84_24910</name>
</gene>
<organism evidence="2 3">
    <name type="scientific">Lysobacter yananisis</name>
    <dbReference type="NCBI Taxonomy" id="1003114"/>
    <lineage>
        <taxon>Bacteria</taxon>
        <taxon>Pseudomonadati</taxon>
        <taxon>Pseudomonadota</taxon>
        <taxon>Gammaproteobacteria</taxon>
        <taxon>Lysobacterales</taxon>
        <taxon>Lysobacteraceae</taxon>
        <taxon>Lysobacter</taxon>
    </lineage>
</organism>
<keyword evidence="3" id="KW-1185">Reference proteome</keyword>
<sequence>MPLRIERVAMQARERERLHAAGSAGAATPSRLAGVLDWLGTASLASLLFLFALAAGAAAWLHVAGRSGQAGPELVWIAVAAPLLGIALASARVGHAARQRHARRARAFGASWRDAEAGVVDEEHYDFLEAASVREGETGALIHLLRVDERRCLVVFDEESFRLAERGADPLATRSGPRRRAVLRRAPQSRRVLSLRFEGEALASEPSDALGWATPGWEWDGRLWDLEWPQIEQRLARGVE</sequence>
<protein>
    <submittedName>
        <fullName evidence="2">Uncharacterized protein</fullName>
    </submittedName>
</protein>
<dbReference type="Proteomes" id="UP001229313">
    <property type="component" value="Chromosome"/>
</dbReference>
<evidence type="ECO:0000313" key="2">
    <source>
        <dbReference type="EMBL" id="WMT03156.1"/>
    </source>
</evidence>
<keyword evidence="1" id="KW-0472">Membrane</keyword>
<reference evidence="2 3" key="1">
    <citation type="submission" date="2023-08" db="EMBL/GenBank/DDBJ databases">
        <title>The whole genome sequence of Lysobacter yananisis.</title>
        <authorList>
            <person name="Sun H."/>
        </authorList>
    </citation>
    <scope>NUCLEOTIDE SEQUENCE [LARGE SCALE GENOMIC DNA]</scope>
    <source>
        <strain evidence="2 3">SNNU513</strain>
    </source>
</reference>
<accession>A0ABY9P826</accession>
<proteinExistence type="predicted"/>
<keyword evidence="1" id="KW-0812">Transmembrane</keyword>
<dbReference type="RefSeq" id="WP_309151981.1">
    <property type="nucleotide sequence ID" value="NZ_CP133568.1"/>
</dbReference>
<evidence type="ECO:0000313" key="3">
    <source>
        <dbReference type="Proteomes" id="UP001229313"/>
    </source>
</evidence>